<reference evidence="3 4" key="1">
    <citation type="submission" date="2020-10" db="EMBL/GenBank/DDBJ databases">
        <title>The Coptis chinensis genome and diversification of protoberbering-type alkaloids.</title>
        <authorList>
            <person name="Wang B."/>
            <person name="Shu S."/>
            <person name="Song C."/>
            <person name="Liu Y."/>
        </authorList>
    </citation>
    <scope>NUCLEOTIDE SEQUENCE [LARGE SCALE GENOMIC DNA]</scope>
    <source>
        <strain evidence="3">HL-2020</strain>
        <tissue evidence="3">Leaf</tissue>
    </source>
</reference>
<dbReference type="AlphaFoldDB" id="A0A835HJ12"/>
<organism evidence="3 4">
    <name type="scientific">Coptis chinensis</name>
    <dbReference type="NCBI Taxonomy" id="261450"/>
    <lineage>
        <taxon>Eukaryota</taxon>
        <taxon>Viridiplantae</taxon>
        <taxon>Streptophyta</taxon>
        <taxon>Embryophyta</taxon>
        <taxon>Tracheophyta</taxon>
        <taxon>Spermatophyta</taxon>
        <taxon>Magnoliopsida</taxon>
        <taxon>Ranunculales</taxon>
        <taxon>Ranunculaceae</taxon>
        <taxon>Coptidoideae</taxon>
        <taxon>Coptis</taxon>
    </lineage>
</organism>
<evidence type="ECO:0000313" key="3">
    <source>
        <dbReference type="EMBL" id="KAF9600359.1"/>
    </source>
</evidence>
<feature type="transmembrane region" description="Helical" evidence="1">
    <location>
        <begin position="387"/>
        <end position="408"/>
    </location>
</feature>
<evidence type="ECO:0000256" key="1">
    <source>
        <dbReference type="SAM" id="Phobius"/>
    </source>
</evidence>
<dbReference type="PANTHER" id="PTHR31061">
    <property type="entry name" value="LD22376P"/>
    <property type="match status" value="1"/>
</dbReference>
<keyword evidence="4" id="KW-1185">Reference proteome</keyword>
<feature type="transmembrane region" description="Helical" evidence="1">
    <location>
        <begin position="429"/>
        <end position="448"/>
    </location>
</feature>
<keyword evidence="1" id="KW-0812">Transmembrane</keyword>
<keyword evidence="1" id="KW-1133">Transmembrane helix</keyword>
<feature type="transmembrane region" description="Helical" evidence="1">
    <location>
        <begin position="72"/>
        <end position="95"/>
    </location>
</feature>
<dbReference type="OrthoDB" id="2149840at2759"/>
<feature type="transmembrane region" description="Helical" evidence="1">
    <location>
        <begin position="107"/>
        <end position="125"/>
    </location>
</feature>
<name>A0A835HJ12_9MAGN</name>
<dbReference type="EMBL" id="JADFTS010000006">
    <property type="protein sequence ID" value="KAF9600359.1"/>
    <property type="molecule type" value="Genomic_DNA"/>
</dbReference>
<comment type="caution">
    <text evidence="3">The sequence shown here is derived from an EMBL/GenBank/DDBJ whole genome shotgun (WGS) entry which is preliminary data.</text>
</comment>
<keyword evidence="1" id="KW-0472">Membrane</keyword>
<accession>A0A835HJ12</accession>
<feature type="domain" description="Heparan-alpha-glucosaminide N-acetyltransferase catalytic" evidence="2">
    <location>
        <begin position="66"/>
        <end position="190"/>
    </location>
</feature>
<feature type="transmembrane region" description="Helical" evidence="1">
    <location>
        <begin position="326"/>
        <end position="349"/>
    </location>
</feature>
<dbReference type="Proteomes" id="UP000631114">
    <property type="component" value="Unassembled WGS sequence"/>
</dbReference>
<evidence type="ECO:0000259" key="2">
    <source>
        <dbReference type="Pfam" id="PF07786"/>
    </source>
</evidence>
<feature type="transmembrane region" description="Helical" evidence="1">
    <location>
        <begin position="137"/>
        <end position="156"/>
    </location>
</feature>
<sequence>MEASCDDRKIVNMEEGYSTTNNEDINIRVHSSSVNVVDSAGDSHETSIIIPNSVGVSETAASSKRRLASLDVFRGLTVGLMILVDDVGGLCPLLNHSPWDGVTLADFVMPFFLFIVGVALGLTYKRVPRKIIATRTAVLRALKLLVVGLVIQGGYFHGFNDLTYGVDIQYFRWMGVLQRIAIAYLLAALCEIWLKRDDDVVKSKLPLLKKYQFQWMVVLVLTVVHLTLLYGLFVSDWKYQLPSEGSSASVATGTFMTVKCGVRGETGPACNAVGMIDRALLGIQHLYRKSSTFSRTKQCSINSPAHGPLPEGAPSWCQSPFEPEGILSSVMAVVTCMIGLHYGHVIVHFKEHKNRILHWLIPAFFLVAMGIILNFSGMHLNKALYSLSYTCVTAGAAGILFTVIYGLVDVCGYRRPTIVLEWMGKHAMMIYILAACNLLPLFIHGFYWKRPENNILRLIGIGS</sequence>
<evidence type="ECO:0000313" key="4">
    <source>
        <dbReference type="Proteomes" id="UP000631114"/>
    </source>
</evidence>
<feature type="transmembrane region" description="Helical" evidence="1">
    <location>
        <begin position="176"/>
        <end position="194"/>
    </location>
</feature>
<gene>
    <name evidence="3" type="ORF">IFM89_008594</name>
</gene>
<feature type="transmembrane region" description="Helical" evidence="1">
    <location>
        <begin position="356"/>
        <end position="375"/>
    </location>
</feature>
<dbReference type="InterPro" id="IPR012429">
    <property type="entry name" value="HGSNAT_cat"/>
</dbReference>
<feature type="transmembrane region" description="Helical" evidence="1">
    <location>
        <begin position="215"/>
        <end position="233"/>
    </location>
</feature>
<dbReference type="PANTHER" id="PTHR31061:SF24">
    <property type="entry name" value="LD22376P"/>
    <property type="match status" value="1"/>
</dbReference>
<dbReference type="Pfam" id="PF07786">
    <property type="entry name" value="HGSNAT_cat"/>
    <property type="match status" value="1"/>
</dbReference>
<protein>
    <recommendedName>
        <fullName evidence="2">Heparan-alpha-glucosaminide N-acetyltransferase catalytic domain-containing protein</fullName>
    </recommendedName>
</protein>
<proteinExistence type="predicted"/>